<evidence type="ECO:0000259" key="8">
    <source>
        <dbReference type="PROSITE" id="PS51144"/>
    </source>
</evidence>
<dbReference type="InterPro" id="IPR023561">
    <property type="entry name" value="Carbonic_anhydrase_a-class"/>
</dbReference>
<dbReference type="GO" id="GO:0004089">
    <property type="term" value="F:carbonate dehydratase activity"/>
    <property type="evidence" value="ECO:0007669"/>
    <property type="project" value="UniProtKB-UniRule"/>
</dbReference>
<comment type="catalytic activity">
    <reaction evidence="6">
        <text>hydrogencarbonate + H(+) = CO2 + H2O</text>
        <dbReference type="Rhea" id="RHEA:10748"/>
        <dbReference type="ChEBI" id="CHEBI:15377"/>
        <dbReference type="ChEBI" id="CHEBI:15378"/>
        <dbReference type="ChEBI" id="CHEBI:16526"/>
        <dbReference type="ChEBI" id="CHEBI:17544"/>
        <dbReference type="EC" id="4.2.1.1"/>
    </reaction>
</comment>
<organism evidence="9 10">
    <name type="scientific">Olea europaea subsp. europaea</name>
    <dbReference type="NCBI Taxonomy" id="158383"/>
    <lineage>
        <taxon>Eukaryota</taxon>
        <taxon>Viridiplantae</taxon>
        <taxon>Streptophyta</taxon>
        <taxon>Embryophyta</taxon>
        <taxon>Tracheophyta</taxon>
        <taxon>Spermatophyta</taxon>
        <taxon>Magnoliopsida</taxon>
        <taxon>eudicotyledons</taxon>
        <taxon>Gunneridae</taxon>
        <taxon>Pentapetalae</taxon>
        <taxon>asterids</taxon>
        <taxon>lamiids</taxon>
        <taxon>Lamiales</taxon>
        <taxon>Oleaceae</taxon>
        <taxon>Oleeae</taxon>
        <taxon>Olea</taxon>
    </lineage>
</organism>
<evidence type="ECO:0000313" key="9">
    <source>
        <dbReference type="EMBL" id="CAA2957723.1"/>
    </source>
</evidence>
<feature type="domain" description="Alpha-carbonic anhydrase" evidence="8">
    <location>
        <begin position="139"/>
        <end position="372"/>
    </location>
</feature>
<keyword evidence="6" id="KW-0732">Signal</keyword>
<evidence type="ECO:0000256" key="3">
    <source>
        <dbReference type="ARBA" id="ARBA00022723"/>
    </source>
</evidence>
<dbReference type="InterPro" id="IPR036398">
    <property type="entry name" value="CA_dom_sf"/>
</dbReference>
<evidence type="ECO:0000256" key="1">
    <source>
        <dbReference type="ARBA" id="ARBA00001947"/>
    </source>
</evidence>
<dbReference type="GO" id="GO:0006730">
    <property type="term" value="P:one-carbon metabolic process"/>
    <property type="evidence" value="ECO:0007669"/>
    <property type="project" value="TreeGrafter"/>
</dbReference>
<dbReference type="PANTHER" id="PTHR18952:SF236">
    <property type="entry name" value="ALPHA CARBONIC ANHYDRASE 1, CHLOROPLASTIC"/>
    <property type="match status" value="1"/>
</dbReference>
<evidence type="ECO:0000256" key="7">
    <source>
        <dbReference type="SAM" id="MobiDB-lite"/>
    </source>
</evidence>
<dbReference type="SUPFAM" id="SSF51069">
    <property type="entry name" value="Carbonic anhydrase"/>
    <property type="match status" value="1"/>
</dbReference>
<dbReference type="Gramene" id="OE9A110026T1">
    <property type="protein sequence ID" value="OE9A110026C1"/>
    <property type="gene ID" value="OE9A110026"/>
</dbReference>
<comment type="function">
    <text evidence="6">Reversible hydration of carbon dioxide.</text>
</comment>
<name>A0A8S0PST3_OLEEU</name>
<keyword evidence="3 6" id="KW-0479">Metal-binding</keyword>
<dbReference type="InterPro" id="IPR001148">
    <property type="entry name" value="CA_dom"/>
</dbReference>
<dbReference type="InterPro" id="IPR018338">
    <property type="entry name" value="Carbonic_anhydrase_a-class_CS"/>
</dbReference>
<dbReference type="GO" id="GO:0008270">
    <property type="term" value="F:zinc ion binding"/>
    <property type="evidence" value="ECO:0007669"/>
    <property type="project" value="UniProtKB-UniRule"/>
</dbReference>
<keyword evidence="5 6" id="KW-0456">Lyase</keyword>
<dbReference type="PROSITE" id="PS00162">
    <property type="entry name" value="ALPHA_CA_1"/>
    <property type="match status" value="1"/>
</dbReference>
<comment type="cofactor">
    <cofactor evidence="1 6">
        <name>Zn(2+)</name>
        <dbReference type="ChEBI" id="CHEBI:29105"/>
    </cofactor>
</comment>
<comment type="caution">
    <text evidence="9">The sequence shown here is derived from an EMBL/GenBank/DDBJ whole genome shotgun (WGS) entry which is preliminary data.</text>
</comment>
<dbReference type="Gene3D" id="3.10.200.10">
    <property type="entry name" value="Alpha carbonic anhydrase"/>
    <property type="match status" value="1"/>
</dbReference>
<dbReference type="PROSITE" id="PS51144">
    <property type="entry name" value="ALPHA_CA_2"/>
    <property type="match status" value="1"/>
</dbReference>
<dbReference type="EMBL" id="CACTIH010000237">
    <property type="protein sequence ID" value="CAA2957723.1"/>
    <property type="molecule type" value="Genomic_DNA"/>
</dbReference>
<evidence type="ECO:0000256" key="6">
    <source>
        <dbReference type="RuleBase" id="RU367011"/>
    </source>
</evidence>
<keyword evidence="4 6" id="KW-0862">Zinc</keyword>
<evidence type="ECO:0000256" key="5">
    <source>
        <dbReference type="ARBA" id="ARBA00023239"/>
    </source>
</evidence>
<accession>A0A8S0PST3</accession>
<dbReference type="SMART" id="SM01057">
    <property type="entry name" value="Carb_anhydrase"/>
    <property type="match status" value="1"/>
</dbReference>
<dbReference type="OrthoDB" id="429145at2759"/>
<dbReference type="Proteomes" id="UP000594638">
    <property type="component" value="Unassembled WGS sequence"/>
</dbReference>
<feature type="region of interest" description="Disordered" evidence="7">
    <location>
        <begin position="32"/>
        <end position="51"/>
    </location>
</feature>
<feature type="chain" id="PRO_5035964216" description="Carbonic anhydrase" evidence="6">
    <location>
        <begin position="21"/>
        <end position="375"/>
    </location>
</feature>
<evidence type="ECO:0000256" key="4">
    <source>
        <dbReference type="ARBA" id="ARBA00022833"/>
    </source>
</evidence>
<dbReference type="InterPro" id="IPR041891">
    <property type="entry name" value="Alpha_CA_prokaryot-like"/>
</dbReference>
<comment type="similarity">
    <text evidence="6">Belongs to the alpha-carbonic anhydrase family.</text>
</comment>
<dbReference type="PANTHER" id="PTHR18952">
    <property type="entry name" value="CARBONIC ANHYDRASE"/>
    <property type="match status" value="1"/>
</dbReference>
<gene>
    <name evidence="9" type="ORF">OLEA9_A110026</name>
</gene>
<dbReference type="Pfam" id="PF00194">
    <property type="entry name" value="Carb_anhydrase"/>
    <property type="match status" value="1"/>
</dbReference>
<evidence type="ECO:0000313" key="10">
    <source>
        <dbReference type="Proteomes" id="UP000594638"/>
    </source>
</evidence>
<feature type="signal peptide" evidence="6">
    <location>
        <begin position="1"/>
        <end position="20"/>
    </location>
</feature>
<feature type="compositionally biased region" description="Basic and acidic residues" evidence="7">
    <location>
        <begin position="41"/>
        <end position="50"/>
    </location>
</feature>
<dbReference type="CDD" id="cd03124">
    <property type="entry name" value="alpha_CA_prokaryotic_like"/>
    <property type="match status" value="1"/>
</dbReference>
<dbReference type="AlphaFoldDB" id="A0A8S0PST3"/>
<proteinExistence type="inferred from homology"/>
<keyword evidence="10" id="KW-1185">Reference proteome</keyword>
<reference evidence="9 10" key="1">
    <citation type="submission" date="2019-12" db="EMBL/GenBank/DDBJ databases">
        <authorList>
            <person name="Alioto T."/>
            <person name="Alioto T."/>
            <person name="Gomez Garrido J."/>
        </authorList>
    </citation>
    <scope>NUCLEOTIDE SEQUENCE [LARGE SCALE GENOMIC DNA]</scope>
</reference>
<protein>
    <recommendedName>
        <fullName evidence="2 6">Carbonic anhydrase</fullName>
        <ecNumber evidence="2 6">4.2.1.1</ecNumber>
    </recommendedName>
</protein>
<dbReference type="EC" id="4.2.1.1" evidence="2 6"/>
<evidence type="ECO:0000256" key="2">
    <source>
        <dbReference type="ARBA" id="ARBA00012925"/>
    </source>
</evidence>
<sequence>MVVLFNVLHLWLMFPDRCLALFQSYTTRESDVVSVASPPRPSDKKTDNRKTARGSIKALEWWWDQKLKDSTKHALMSTKLSQRGLDLSSDSDAEDRNDTELINAKTMDFSDGPAKGILNSSMSISHGRSGEKLKDVGGIQFTYRGDRGPYNWGNLSPKFDQCKNGKSQSPIDIVKHKAVINKKLKPLIRKYHSAVNVTLVNYGFTVGVRYPNKSGALMLDGKKYSLKQMHWHSPSEHRIDGVQFDAELHLVHIAEDHSVSVVGILYKYGRTDPIVAKIESKLIELGHHRTTQIKMGPFNPHQLRKRTHKYYRYVGSFTTPPCTEHVIWLILGKVRHISREQVEALQAPLDMGCKKNSRPVQPINGRHVELFKELH</sequence>